<sequence>MKNKTIVLGVSASVAAYKSAQLVSEFKKKGITVHVVMTKNSTEFITPLTMQVLSGNPVHTDTMKEAAADKVNHIALAQNCDLVLIAPATANIIGKLSNGIADDMLTTVCMAVPIDTPKIIAPAMNTKMYEQPVTVDNLNKLKSYGYEEIKPISEMLACGDVGIGALAPVTEIVDYVVDKLSIQNA</sequence>
<feature type="domain" description="Flavoprotein" evidence="1">
    <location>
        <begin position="4"/>
        <end position="180"/>
    </location>
</feature>
<reference evidence="2 3" key="1">
    <citation type="submission" date="2020-03" db="EMBL/GenBank/DDBJ databases">
        <title>Vagococcus sp. nov., isolated from beetles.</title>
        <authorList>
            <person name="Hyun D.-W."/>
            <person name="Bae J.-W."/>
        </authorList>
    </citation>
    <scope>NUCLEOTIDE SEQUENCE [LARGE SCALE GENOMIC DNA]</scope>
    <source>
        <strain evidence="2 3">HDW17A</strain>
    </source>
</reference>
<dbReference type="GO" id="GO:0004633">
    <property type="term" value="F:phosphopantothenoylcysteine decarboxylase activity"/>
    <property type="evidence" value="ECO:0007669"/>
    <property type="project" value="UniProtKB-EC"/>
</dbReference>
<accession>A0A6G8AM05</accession>
<gene>
    <name evidence="2" type="ORF">G7081_02445</name>
</gene>
<dbReference type="KEGG" id="vah:G7081_02445"/>
<keyword evidence="2" id="KW-0456">Lyase</keyword>
<dbReference type="AlphaFoldDB" id="A0A6G8AM05"/>
<protein>
    <submittedName>
        <fullName evidence="2">Phosphopantothenoylcysteine decarboxylase</fullName>
        <ecNumber evidence="2">4.1.1.36</ecNumber>
    </submittedName>
</protein>
<dbReference type="EC" id="4.1.1.36" evidence="2"/>
<name>A0A6G8AM05_9ENTE</name>
<dbReference type="PANTHER" id="PTHR14359">
    <property type="entry name" value="HOMO-OLIGOMERIC FLAVIN CONTAINING CYS DECARBOXYLASE FAMILY"/>
    <property type="match status" value="1"/>
</dbReference>
<dbReference type="GO" id="GO:0015937">
    <property type="term" value="P:coenzyme A biosynthetic process"/>
    <property type="evidence" value="ECO:0007669"/>
    <property type="project" value="TreeGrafter"/>
</dbReference>
<dbReference type="GO" id="GO:0071513">
    <property type="term" value="C:phosphopantothenoylcysteine decarboxylase complex"/>
    <property type="evidence" value="ECO:0007669"/>
    <property type="project" value="TreeGrafter"/>
</dbReference>
<dbReference type="GO" id="GO:0010181">
    <property type="term" value="F:FMN binding"/>
    <property type="evidence" value="ECO:0007669"/>
    <property type="project" value="TreeGrafter"/>
</dbReference>
<dbReference type="SUPFAM" id="SSF52507">
    <property type="entry name" value="Homo-oligomeric flavin-containing Cys decarboxylases, HFCD"/>
    <property type="match status" value="1"/>
</dbReference>
<evidence type="ECO:0000259" key="1">
    <source>
        <dbReference type="Pfam" id="PF02441"/>
    </source>
</evidence>
<keyword evidence="3" id="KW-1185">Reference proteome</keyword>
<dbReference type="EMBL" id="CP049886">
    <property type="protein sequence ID" value="QIL46027.1"/>
    <property type="molecule type" value="Genomic_DNA"/>
</dbReference>
<proteinExistence type="predicted"/>
<evidence type="ECO:0000313" key="2">
    <source>
        <dbReference type="EMBL" id="QIL46027.1"/>
    </source>
</evidence>
<dbReference type="InterPro" id="IPR036551">
    <property type="entry name" value="Flavin_trans-like"/>
</dbReference>
<dbReference type="Pfam" id="PF02441">
    <property type="entry name" value="Flavoprotein"/>
    <property type="match status" value="1"/>
</dbReference>
<dbReference type="Proteomes" id="UP000500890">
    <property type="component" value="Chromosome"/>
</dbReference>
<dbReference type="PANTHER" id="PTHR14359:SF6">
    <property type="entry name" value="PHOSPHOPANTOTHENOYLCYSTEINE DECARBOXYLASE"/>
    <property type="match status" value="1"/>
</dbReference>
<evidence type="ECO:0000313" key="3">
    <source>
        <dbReference type="Proteomes" id="UP000500890"/>
    </source>
</evidence>
<dbReference type="InterPro" id="IPR003382">
    <property type="entry name" value="Flavoprotein"/>
</dbReference>
<dbReference type="Gene3D" id="3.40.50.1950">
    <property type="entry name" value="Flavin prenyltransferase-like"/>
    <property type="match status" value="1"/>
</dbReference>
<dbReference type="RefSeq" id="WP_166007108.1">
    <property type="nucleotide sequence ID" value="NZ_CP049886.1"/>
</dbReference>
<organism evidence="2 3">
    <name type="scientific">Vagococcus coleopterorum</name>
    <dbReference type="NCBI Taxonomy" id="2714946"/>
    <lineage>
        <taxon>Bacteria</taxon>
        <taxon>Bacillati</taxon>
        <taxon>Bacillota</taxon>
        <taxon>Bacilli</taxon>
        <taxon>Lactobacillales</taxon>
        <taxon>Enterococcaceae</taxon>
        <taxon>Vagococcus</taxon>
    </lineage>
</organism>